<dbReference type="Pfam" id="PF02452">
    <property type="entry name" value="PemK_toxin"/>
    <property type="match status" value="1"/>
</dbReference>
<proteinExistence type="predicted"/>
<organism evidence="1">
    <name type="scientific">uncultured Desulfobacteraceae bacterium</name>
    <dbReference type="NCBI Taxonomy" id="218296"/>
    <lineage>
        <taxon>Bacteria</taxon>
        <taxon>Pseudomonadati</taxon>
        <taxon>Thermodesulfobacteriota</taxon>
        <taxon>Desulfobacteria</taxon>
        <taxon>Desulfobacterales</taxon>
        <taxon>Desulfobacteraceae</taxon>
        <taxon>environmental samples</taxon>
    </lineage>
</organism>
<evidence type="ECO:0000313" key="1">
    <source>
        <dbReference type="EMBL" id="VEN74130.1"/>
    </source>
</evidence>
<dbReference type="SUPFAM" id="SSF50118">
    <property type="entry name" value="Cell growth inhibitor/plasmid maintenance toxic component"/>
    <property type="match status" value="1"/>
</dbReference>
<dbReference type="EMBL" id="CAACVI010000023">
    <property type="protein sequence ID" value="VEN74130.1"/>
    <property type="molecule type" value="Genomic_DNA"/>
</dbReference>
<accession>A0A484HFZ3</accession>
<sequence length="115" mass="13304">MKSTTHYKKWDIVLVPFPFTDLSASKKRPALIISPDEYNSGPDVVIAFITSKMNVKPRLGDFRIREWKKAKLPKPSLIRMKFATIDQNIIAKQFGRLSGEDIRLFKKKISDFFSN</sequence>
<dbReference type="InterPro" id="IPR003477">
    <property type="entry name" value="PemK-like"/>
</dbReference>
<reference evidence="1" key="1">
    <citation type="submission" date="2019-01" db="EMBL/GenBank/DDBJ databases">
        <authorList>
            <consortium name="Genoscope - CEA"/>
            <person name="William W."/>
        </authorList>
    </citation>
    <scope>NUCLEOTIDE SEQUENCE</scope>
    <source>
        <strain evidence="1">CR-1</strain>
    </source>
</reference>
<dbReference type="AlphaFoldDB" id="A0A484HFZ3"/>
<dbReference type="InterPro" id="IPR011067">
    <property type="entry name" value="Plasmid_toxin/cell-grow_inhib"/>
</dbReference>
<name>A0A484HFZ3_9BACT</name>
<protein>
    <submittedName>
        <fullName evidence="1">PemK-like protein</fullName>
    </submittedName>
</protein>
<dbReference type="Gene3D" id="2.30.30.110">
    <property type="match status" value="1"/>
</dbReference>
<dbReference type="GO" id="GO:0003677">
    <property type="term" value="F:DNA binding"/>
    <property type="evidence" value="ECO:0007669"/>
    <property type="project" value="InterPro"/>
</dbReference>
<gene>
    <name evidence="1" type="ORF">EPICR_30061</name>
</gene>